<dbReference type="Pfam" id="PF00005">
    <property type="entry name" value="ABC_tran"/>
    <property type="match status" value="1"/>
</dbReference>
<evidence type="ECO:0000256" key="2">
    <source>
        <dbReference type="ARBA" id="ARBA00022741"/>
    </source>
</evidence>
<dbReference type="PROSITE" id="PS50893">
    <property type="entry name" value="ABC_TRANSPORTER_2"/>
    <property type="match status" value="1"/>
</dbReference>
<keyword evidence="1" id="KW-0813">Transport</keyword>
<sequence length="376" mass="43221">MSAIVISDLTKRMGKKKVFQNLDLEVLEGEFFALLGLEGAGKTTIARIIFNYLKPAKGQAMVYDMDCTKDSKYIKESVSYIPEEVVFNENVRASYLFKKTLSAHNLQNTEELDKLLELFNFNQRLRFSEMTESEKKLFAVINSLIIKPRLIVMDEPSKGLSSDQVSILFDHLNYLKESEGLTVFMITDSLMEAQRYCDRAAYLYDGKVRDIEYLKDKISNDKLIRIHTNISDLTPFTEIGAILLKNSPYEKIFYYDKDMNLLSNVINRHMIDDYTIENSSLRDKIAAYYDTENAYEIEVNYHRNLSTKNENIESAIETETEVEVNINVPENRENDVNIVSENINDDAIQIAPKGTILKDGEVIKEPEDVSEEGVQK</sequence>
<feature type="domain" description="ABC transporter" evidence="4">
    <location>
        <begin position="4"/>
        <end position="230"/>
    </location>
</feature>
<dbReference type="EMBL" id="UGTH01000001">
    <property type="protein sequence ID" value="SUB76127.1"/>
    <property type="molecule type" value="Genomic_DNA"/>
</dbReference>
<evidence type="ECO:0000256" key="3">
    <source>
        <dbReference type="ARBA" id="ARBA00022840"/>
    </source>
</evidence>
<dbReference type="InterPro" id="IPR051782">
    <property type="entry name" value="ABC_Transporter_VariousFunc"/>
</dbReference>
<evidence type="ECO:0000256" key="1">
    <source>
        <dbReference type="ARBA" id="ARBA00022448"/>
    </source>
</evidence>
<evidence type="ECO:0000313" key="5">
    <source>
        <dbReference type="EMBL" id="SUB76127.1"/>
    </source>
</evidence>
<dbReference type="GO" id="GO:0005524">
    <property type="term" value="F:ATP binding"/>
    <property type="evidence" value="ECO:0007669"/>
    <property type="project" value="UniProtKB-KW"/>
</dbReference>
<dbReference type="InterPro" id="IPR003439">
    <property type="entry name" value="ABC_transporter-like_ATP-bd"/>
</dbReference>
<protein>
    <submittedName>
        <fullName evidence="5">ABC-type transporter ATP-binding protein EcsA</fullName>
    </submittedName>
</protein>
<dbReference type="InterPro" id="IPR003593">
    <property type="entry name" value="AAA+_ATPase"/>
</dbReference>
<dbReference type="PANTHER" id="PTHR42939:SF1">
    <property type="entry name" value="ABC TRANSPORTER ATP-BINDING PROTEIN ALBC-RELATED"/>
    <property type="match status" value="1"/>
</dbReference>
<dbReference type="SUPFAM" id="SSF52540">
    <property type="entry name" value="P-loop containing nucleoside triphosphate hydrolases"/>
    <property type="match status" value="1"/>
</dbReference>
<dbReference type="RefSeq" id="WP_115312248.1">
    <property type="nucleotide sequence ID" value="NZ_UGTH01000001.1"/>
</dbReference>
<dbReference type="AlphaFoldDB" id="A0A379DDX8"/>
<name>A0A379DDX8_9FIRM</name>
<evidence type="ECO:0000259" key="4">
    <source>
        <dbReference type="PROSITE" id="PS50893"/>
    </source>
</evidence>
<keyword evidence="2" id="KW-0547">Nucleotide-binding</keyword>
<accession>A0A379DDX8</accession>
<dbReference type="Gene3D" id="3.40.50.300">
    <property type="entry name" value="P-loop containing nucleotide triphosphate hydrolases"/>
    <property type="match status" value="1"/>
</dbReference>
<reference evidence="5 6" key="1">
    <citation type="submission" date="2018-06" db="EMBL/GenBank/DDBJ databases">
        <authorList>
            <consortium name="Pathogen Informatics"/>
            <person name="Doyle S."/>
        </authorList>
    </citation>
    <scope>NUCLEOTIDE SEQUENCE [LARGE SCALE GENOMIC DNA]</scope>
    <source>
        <strain evidence="5 6">NCTC11088</strain>
    </source>
</reference>
<dbReference type="PANTHER" id="PTHR42939">
    <property type="entry name" value="ABC TRANSPORTER ATP-BINDING PROTEIN ALBC-RELATED"/>
    <property type="match status" value="1"/>
</dbReference>
<dbReference type="InterPro" id="IPR027417">
    <property type="entry name" value="P-loop_NTPase"/>
</dbReference>
<keyword evidence="3 5" id="KW-0067">ATP-binding</keyword>
<dbReference type="GO" id="GO:0016887">
    <property type="term" value="F:ATP hydrolysis activity"/>
    <property type="evidence" value="ECO:0007669"/>
    <property type="project" value="InterPro"/>
</dbReference>
<evidence type="ECO:0000313" key="6">
    <source>
        <dbReference type="Proteomes" id="UP000254777"/>
    </source>
</evidence>
<proteinExistence type="predicted"/>
<gene>
    <name evidence="5" type="primary">ecsA_2</name>
    <name evidence="5" type="ORF">NCTC11088_01939</name>
</gene>
<dbReference type="SMART" id="SM00382">
    <property type="entry name" value="AAA"/>
    <property type="match status" value="1"/>
</dbReference>
<organism evidence="5 6">
    <name type="scientific">Peptoniphilus indolicus</name>
    <dbReference type="NCBI Taxonomy" id="33030"/>
    <lineage>
        <taxon>Bacteria</taxon>
        <taxon>Bacillati</taxon>
        <taxon>Bacillota</taxon>
        <taxon>Tissierellia</taxon>
        <taxon>Tissierellales</taxon>
        <taxon>Peptoniphilaceae</taxon>
        <taxon>Peptoniphilus</taxon>
    </lineage>
</organism>
<dbReference type="Proteomes" id="UP000254777">
    <property type="component" value="Unassembled WGS sequence"/>
</dbReference>